<feature type="domain" description="Tc1-like transposase DDE" evidence="1">
    <location>
        <begin position="18"/>
        <end position="154"/>
    </location>
</feature>
<dbReference type="GeneID" id="136082960"/>
<dbReference type="Gene3D" id="3.30.420.10">
    <property type="entry name" value="Ribonuclease H-like superfamily/Ribonuclease H"/>
    <property type="match status" value="1"/>
</dbReference>
<evidence type="ECO:0000313" key="2">
    <source>
        <dbReference type="Proteomes" id="UP001652625"/>
    </source>
</evidence>
<dbReference type="InterPro" id="IPR036397">
    <property type="entry name" value="RNaseH_sf"/>
</dbReference>
<dbReference type="Proteomes" id="UP001652625">
    <property type="component" value="Chromosome 08"/>
</dbReference>
<keyword evidence="2" id="KW-1185">Reference proteome</keyword>
<sequence length="177" mass="20832">MCVFKVCFSNKSTLEILDNNYRYVRRRPGEEFLPQFLAQKVKHPTKVFVWSVISFKGPGRPYIVNGMMNAKQYKKVMRTCLVPQLEDWFPDENCIYMQDRAPCHTTNILNDYFVDIGMEVLPWPASSPVVDMNLIEGIWHNLKDSVNEVTTINKRDLIERINHVWYHNPDITHLISK</sequence>
<organism evidence="2 3">
    <name type="scientific">Hydra vulgaris</name>
    <name type="common">Hydra</name>
    <name type="synonym">Hydra attenuata</name>
    <dbReference type="NCBI Taxonomy" id="6087"/>
    <lineage>
        <taxon>Eukaryota</taxon>
        <taxon>Metazoa</taxon>
        <taxon>Cnidaria</taxon>
        <taxon>Hydrozoa</taxon>
        <taxon>Hydroidolina</taxon>
        <taxon>Anthoathecata</taxon>
        <taxon>Aplanulata</taxon>
        <taxon>Hydridae</taxon>
        <taxon>Hydra</taxon>
    </lineage>
</organism>
<gene>
    <name evidence="3" type="primary">LOC136082960</name>
</gene>
<protein>
    <submittedName>
        <fullName evidence="3">Uncharacterized protein LOC136082960</fullName>
    </submittedName>
</protein>
<accession>A0ABM4C9V5</accession>
<evidence type="ECO:0000313" key="3">
    <source>
        <dbReference type="RefSeq" id="XP_065658448.1"/>
    </source>
</evidence>
<dbReference type="InterPro" id="IPR038717">
    <property type="entry name" value="Tc1-like_DDE_dom"/>
</dbReference>
<evidence type="ECO:0000259" key="1">
    <source>
        <dbReference type="Pfam" id="PF13358"/>
    </source>
</evidence>
<proteinExistence type="predicted"/>
<dbReference type="Pfam" id="PF13358">
    <property type="entry name" value="DDE_3"/>
    <property type="match status" value="1"/>
</dbReference>
<reference evidence="3" key="1">
    <citation type="submission" date="2025-08" db="UniProtKB">
        <authorList>
            <consortium name="RefSeq"/>
        </authorList>
    </citation>
    <scope>IDENTIFICATION</scope>
</reference>
<name>A0ABM4C9V5_HYDVU</name>
<dbReference type="RefSeq" id="XP_065658448.1">
    <property type="nucleotide sequence ID" value="XM_065802376.1"/>
</dbReference>